<accession>A0A2P5P898</accession>
<evidence type="ECO:0000256" key="1">
    <source>
        <dbReference type="ARBA" id="ARBA00006817"/>
    </source>
</evidence>
<evidence type="ECO:0000259" key="2">
    <source>
        <dbReference type="Pfam" id="PF08327"/>
    </source>
</evidence>
<sequence>MTDKTIIQLAVFEAPARRVYDALMNSEQHSAFTGDTASIDARMGGRFKAYGDYISGTFREIVPGKKIVQDWRASDWPPGVFSIVTIQLQGKNEVTTLRLTQEGVPETFAEEISQGWHDFYWDRLREYLEKDGH</sequence>
<feature type="domain" description="Activator of Hsp90 ATPase homologue 1/2-like C-terminal" evidence="2">
    <location>
        <begin position="14"/>
        <end position="129"/>
    </location>
</feature>
<dbReference type="InterPro" id="IPR013538">
    <property type="entry name" value="ASHA1/2-like_C"/>
</dbReference>
<evidence type="ECO:0000313" key="4">
    <source>
        <dbReference type="Proteomes" id="UP000235653"/>
    </source>
</evidence>
<organism evidence="3 4">
    <name type="scientific">Dehalogenimonas etheniformans</name>
    <dbReference type="NCBI Taxonomy" id="1536648"/>
    <lineage>
        <taxon>Bacteria</taxon>
        <taxon>Bacillati</taxon>
        <taxon>Chloroflexota</taxon>
        <taxon>Dehalococcoidia</taxon>
        <taxon>Dehalococcoidales</taxon>
        <taxon>Dehalococcoidaceae</taxon>
        <taxon>Dehalogenimonas</taxon>
    </lineage>
</organism>
<proteinExistence type="inferred from homology"/>
<dbReference type="RefSeq" id="WP_102330004.1">
    <property type="nucleotide sequence ID" value="NZ_CP058566.2"/>
</dbReference>
<dbReference type="AlphaFoldDB" id="A0A2P5P898"/>
<comment type="similarity">
    <text evidence="1">Belongs to the AHA1 family.</text>
</comment>
<dbReference type="SUPFAM" id="SSF55961">
    <property type="entry name" value="Bet v1-like"/>
    <property type="match status" value="1"/>
</dbReference>
<dbReference type="InterPro" id="IPR023393">
    <property type="entry name" value="START-like_dom_sf"/>
</dbReference>
<reference evidence="3 4" key="1">
    <citation type="journal article" date="2017" name="ISME J.">
        <title>Grape pomace compost harbors organohalide-respiring Dehalogenimonas species with novel reductive dehalogenase genes.</title>
        <authorList>
            <person name="Yang Y."/>
            <person name="Higgins S.A."/>
            <person name="Yan J."/>
            <person name="Simsir B."/>
            <person name="Chourey K."/>
            <person name="Iyer R."/>
            <person name="Hettich R.L."/>
            <person name="Baldwin B."/>
            <person name="Ogles D.M."/>
            <person name="Loffler F.E."/>
        </authorList>
    </citation>
    <scope>NUCLEOTIDE SEQUENCE [LARGE SCALE GENOMIC DNA]</scope>
    <source>
        <strain evidence="3 4">GP</strain>
    </source>
</reference>
<dbReference type="CDD" id="cd08892">
    <property type="entry name" value="SRPBCC_Aha1"/>
    <property type="match status" value="1"/>
</dbReference>
<gene>
    <name evidence="3" type="ORF">JP09_001140</name>
</gene>
<dbReference type="EMBL" id="JQAN02000006">
    <property type="protein sequence ID" value="PPD58520.1"/>
    <property type="molecule type" value="Genomic_DNA"/>
</dbReference>
<protein>
    <recommendedName>
        <fullName evidence="2">Activator of Hsp90 ATPase homologue 1/2-like C-terminal domain-containing protein</fullName>
    </recommendedName>
</protein>
<dbReference type="Gene3D" id="3.30.530.20">
    <property type="match status" value="1"/>
</dbReference>
<comment type="caution">
    <text evidence="3">The sequence shown here is derived from an EMBL/GenBank/DDBJ whole genome shotgun (WGS) entry which is preliminary data.</text>
</comment>
<dbReference type="Proteomes" id="UP000235653">
    <property type="component" value="Unassembled WGS sequence"/>
</dbReference>
<name>A0A2P5P898_9CHLR</name>
<evidence type="ECO:0000313" key="3">
    <source>
        <dbReference type="EMBL" id="PPD58520.1"/>
    </source>
</evidence>
<dbReference type="OrthoDB" id="337378at2"/>
<keyword evidence="4" id="KW-1185">Reference proteome</keyword>
<dbReference type="Pfam" id="PF08327">
    <property type="entry name" value="AHSA1"/>
    <property type="match status" value="1"/>
</dbReference>